<evidence type="ECO:0000256" key="3">
    <source>
        <dbReference type="ARBA" id="ARBA00011991"/>
    </source>
</evidence>
<dbReference type="InterPro" id="IPR003200">
    <property type="entry name" value="Nict_dMeBzImd_PRibTrfase"/>
</dbReference>
<comment type="similarity">
    <text evidence="2">Belongs to the CobT family.</text>
</comment>
<dbReference type="InterPro" id="IPR036087">
    <property type="entry name" value="Nict_dMeBzImd_PRibTrfase_sf"/>
</dbReference>
<evidence type="ECO:0000256" key="6">
    <source>
        <dbReference type="ARBA" id="ARBA00022676"/>
    </source>
</evidence>
<gene>
    <name evidence="10" type="primary">cobT</name>
    <name evidence="10" type="ORF">RFV38_04250</name>
</gene>
<dbReference type="RefSeq" id="WP_320313224.1">
    <property type="nucleotide sequence ID" value="NZ_JAVIKH010000004.1"/>
</dbReference>
<keyword evidence="7 10" id="KW-0808">Transferase</keyword>
<keyword evidence="5" id="KW-0169">Cobalamin biosynthesis</keyword>
<dbReference type="EC" id="2.4.2.21" evidence="3 9"/>
<dbReference type="Gene3D" id="1.10.1610.10">
    <property type="match status" value="1"/>
</dbReference>
<dbReference type="SUPFAM" id="SSF52733">
    <property type="entry name" value="Nicotinate mononucleotide:5,6-dimethylbenzimidazole phosphoribosyltransferase (CobT)"/>
    <property type="match status" value="1"/>
</dbReference>
<organism evidence="10 11">
    <name type="scientific">Candidatus Cetobacterium colombiensis</name>
    <dbReference type="NCBI Taxonomy" id="3073100"/>
    <lineage>
        <taxon>Bacteria</taxon>
        <taxon>Fusobacteriati</taxon>
        <taxon>Fusobacteriota</taxon>
        <taxon>Fusobacteriia</taxon>
        <taxon>Fusobacteriales</taxon>
        <taxon>Fusobacteriaceae</taxon>
        <taxon>Cetobacterium</taxon>
    </lineage>
</organism>
<dbReference type="CDD" id="cd02439">
    <property type="entry name" value="DMB-PRT_CobT"/>
    <property type="match status" value="1"/>
</dbReference>
<dbReference type="Pfam" id="PF02277">
    <property type="entry name" value="DBI_PRT"/>
    <property type="match status" value="1"/>
</dbReference>
<evidence type="ECO:0000256" key="1">
    <source>
        <dbReference type="ARBA" id="ARBA00005049"/>
    </source>
</evidence>
<dbReference type="NCBIfam" id="NF000996">
    <property type="entry name" value="PRK00105.1"/>
    <property type="match status" value="1"/>
</dbReference>
<protein>
    <recommendedName>
        <fullName evidence="4 9">Nicotinate-nucleotide--dimethylbenzimidazole phosphoribosyltransferase</fullName>
        <ecNumber evidence="3 9">2.4.2.21</ecNumber>
    </recommendedName>
</protein>
<evidence type="ECO:0000256" key="5">
    <source>
        <dbReference type="ARBA" id="ARBA00022573"/>
    </source>
</evidence>
<comment type="catalytic activity">
    <reaction evidence="8">
        <text>5,6-dimethylbenzimidazole + nicotinate beta-D-ribonucleotide = alpha-ribazole 5'-phosphate + nicotinate + H(+)</text>
        <dbReference type="Rhea" id="RHEA:11196"/>
        <dbReference type="ChEBI" id="CHEBI:15378"/>
        <dbReference type="ChEBI" id="CHEBI:15890"/>
        <dbReference type="ChEBI" id="CHEBI:32544"/>
        <dbReference type="ChEBI" id="CHEBI:57502"/>
        <dbReference type="ChEBI" id="CHEBI:57918"/>
        <dbReference type="EC" id="2.4.2.21"/>
    </reaction>
</comment>
<evidence type="ECO:0000313" key="10">
    <source>
        <dbReference type="EMBL" id="MDX8335722.1"/>
    </source>
</evidence>
<comment type="pathway">
    <text evidence="1">Nucleoside biosynthesis; alpha-ribazole biosynthesis; alpha-ribazole from 5,6-dimethylbenzimidazole: step 1/2.</text>
</comment>
<evidence type="ECO:0000256" key="4">
    <source>
        <dbReference type="ARBA" id="ARBA00015486"/>
    </source>
</evidence>
<proteinExistence type="inferred from homology"/>
<dbReference type="EMBL" id="JAVIKH010000004">
    <property type="protein sequence ID" value="MDX8335722.1"/>
    <property type="molecule type" value="Genomic_DNA"/>
</dbReference>
<dbReference type="NCBIfam" id="TIGR03160">
    <property type="entry name" value="cobT_DBIPRT"/>
    <property type="match status" value="1"/>
</dbReference>
<dbReference type="InterPro" id="IPR023195">
    <property type="entry name" value="Nict_dMeBzImd_PRibTrfase_N"/>
</dbReference>
<keyword evidence="11" id="KW-1185">Reference proteome</keyword>
<dbReference type="GO" id="GO:0008939">
    <property type="term" value="F:nicotinate-nucleotide-dimethylbenzimidazole phosphoribosyltransferase activity"/>
    <property type="evidence" value="ECO:0007669"/>
    <property type="project" value="UniProtKB-EC"/>
</dbReference>
<dbReference type="Proteomes" id="UP001279681">
    <property type="component" value="Unassembled WGS sequence"/>
</dbReference>
<accession>A0ABU4W9K4</accession>
<evidence type="ECO:0000256" key="8">
    <source>
        <dbReference type="ARBA" id="ARBA00047340"/>
    </source>
</evidence>
<dbReference type="InterPro" id="IPR017846">
    <property type="entry name" value="Nict_dMeBzImd_PRibTrfase_bact"/>
</dbReference>
<evidence type="ECO:0000256" key="7">
    <source>
        <dbReference type="ARBA" id="ARBA00022679"/>
    </source>
</evidence>
<name>A0ABU4W9K4_9FUSO</name>
<evidence type="ECO:0000256" key="2">
    <source>
        <dbReference type="ARBA" id="ARBA00007110"/>
    </source>
</evidence>
<evidence type="ECO:0000313" key="11">
    <source>
        <dbReference type="Proteomes" id="UP001279681"/>
    </source>
</evidence>
<comment type="caution">
    <text evidence="10">The sequence shown here is derived from an EMBL/GenBank/DDBJ whole genome shotgun (WGS) entry which is preliminary data.</text>
</comment>
<dbReference type="Gene3D" id="3.40.50.10210">
    <property type="match status" value="1"/>
</dbReference>
<keyword evidence="6 10" id="KW-0328">Glycosyltransferase</keyword>
<dbReference type="PANTHER" id="PTHR43463:SF1">
    <property type="entry name" value="NICOTINATE-NUCLEOTIDE--DIMETHYLBENZIMIDAZOLE PHOSPHORIBOSYLTRANSFERASE"/>
    <property type="match status" value="1"/>
</dbReference>
<sequence length="356" mass="39197">MKYRGIIVDKIEKIKLTISGANQEAMDKCKEILDSRMKPQKSLGTLEELAIKVAGITGKPLNELRKGCHFIASADNGIIEEGVSSCPVEYTRIVSEAMLNSFAAIGILCESLDIPLNLIDVGIKTDIPREYKNLYVRKIAYGTKNFAKEPAMTSKEVIEAILVGINIIKEKKEYDFFSNGEMGIANTTTSSAILYALTKESLDNVVGYGAGLSLEGLNRKKRVIEASCEKYELFDKNPIEVLRCVGGLDIACMVGLYLGAALEKKPMLIDGFISAVAALVATRIEPKVQDYLIGTHMSEEPGMKVVLKALNLKTFLHMEMRLGEGTGAVLAYPILKAAMKIPKIMKTREEIYEIFQ</sequence>
<dbReference type="PANTHER" id="PTHR43463">
    <property type="entry name" value="NICOTINATE-NUCLEOTIDE--DIMETHYLBENZIMIDAZOLE PHOSPHORIBOSYLTRANSFERASE"/>
    <property type="match status" value="1"/>
</dbReference>
<evidence type="ECO:0000256" key="9">
    <source>
        <dbReference type="NCBIfam" id="TIGR03160"/>
    </source>
</evidence>
<reference evidence="11" key="1">
    <citation type="submission" date="2023-07" db="EMBL/GenBank/DDBJ databases">
        <authorList>
            <person name="Colorado M.A."/>
            <person name="Villamil L.M."/>
            <person name="Melo J.F."/>
            <person name="Rodriguez J.A."/>
            <person name="Ruiz R.Y."/>
        </authorList>
    </citation>
    <scope>NUCLEOTIDE SEQUENCE [LARGE SCALE GENOMIC DNA]</scope>
    <source>
        <strain evidence="11">C33</strain>
    </source>
</reference>